<dbReference type="AlphaFoldDB" id="A0A1N7PIY0"/>
<evidence type="ECO:0000256" key="2">
    <source>
        <dbReference type="ARBA" id="ARBA00022448"/>
    </source>
</evidence>
<sequence>MTAVPATKDAQGSSILLTFLQARTYVALLLVFGYFAIMAPNFLSLANTVIVAKHAALTAFLAIGMTFVIITGGIDLSVGSTVGLTAMVSGWLILHGIDPGLGWSIQFNTVEIALLVMCVGIFVGWINGILITKLNVAPFIATLGTLYIARGAALLSSGGRTFPNLAGNAEYGSDTFPLIGAGTFLGLPVLIWMLIVVGLIAAYIAKRTPLGRHIYAVGGNERGAALSGVKVDRVKLFVYMFSGFCAALVGLIIASQLQAAHPATGETFELNAIAAAVLGGTSLSGGRGKISGTIVGAFVISILADGLVMMGVSSFWQTVIKGLVIVAAVVIDQAQSKLQARVALQQEAATGR</sequence>
<evidence type="ECO:0000256" key="3">
    <source>
        <dbReference type="ARBA" id="ARBA00022475"/>
    </source>
</evidence>
<evidence type="ECO:0000256" key="7">
    <source>
        <dbReference type="ARBA" id="ARBA00023136"/>
    </source>
</evidence>
<evidence type="ECO:0000256" key="1">
    <source>
        <dbReference type="ARBA" id="ARBA00004651"/>
    </source>
</evidence>
<dbReference type="Pfam" id="PF02653">
    <property type="entry name" value="BPD_transp_2"/>
    <property type="match status" value="1"/>
</dbReference>
<organism evidence="9 10">
    <name type="scientific">Rhodobacter aestuarii</name>
    <dbReference type="NCBI Taxonomy" id="453582"/>
    <lineage>
        <taxon>Bacteria</taxon>
        <taxon>Pseudomonadati</taxon>
        <taxon>Pseudomonadota</taxon>
        <taxon>Alphaproteobacteria</taxon>
        <taxon>Rhodobacterales</taxon>
        <taxon>Rhodobacter group</taxon>
        <taxon>Rhodobacter</taxon>
    </lineage>
</organism>
<keyword evidence="7 8" id="KW-0472">Membrane</keyword>
<protein>
    <submittedName>
        <fullName evidence="9">Erythritol ABC transporter membrane protein</fullName>
    </submittedName>
</protein>
<dbReference type="GO" id="GO:0022857">
    <property type="term" value="F:transmembrane transporter activity"/>
    <property type="evidence" value="ECO:0007669"/>
    <property type="project" value="InterPro"/>
</dbReference>
<dbReference type="Proteomes" id="UP000186221">
    <property type="component" value="Unassembled WGS sequence"/>
</dbReference>
<evidence type="ECO:0000256" key="8">
    <source>
        <dbReference type="SAM" id="Phobius"/>
    </source>
</evidence>
<keyword evidence="5 8" id="KW-0812">Transmembrane</keyword>
<dbReference type="STRING" id="453582.SAMN05421580_11034"/>
<evidence type="ECO:0000256" key="4">
    <source>
        <dbReference type="ARBA" id="ARBA00022519"/>
    </source>
</evidence>
<keyword evidence="3" id="KW-1003">Cell membrane</keyword>
<feature type="transmembrane region" description="Helical" evidence="8">
    <location>
        <begin position="236"/>
        <end position="254"/>
    </location>
</feature>
<comment type="subcellular location">
    <subcellularLocation>
        <location evidence="1">Cell membrane</location>
        <topology evidence="1">Multi-pass membrane protein</topology>
    </subcellularLocation>
</comment>
<evidence type="ECO:0000256" key="5">
    <source>
        <dbReference type="ARBA" id="ARBA00022692"/>
    </source>
</evidence>
<proteinExistence type="predicted"/>
<feature type="transmembrane region" description="Helical" evidence="8">
    <location>
        <begin position="24"/>
        <end position="43"/>
    </location>
</feature>
<dbReference type="PANTHER" id="PTHR32196:SF21">
    <property type="entry name" value="ABC TRANSPORTER PERMEASE PROTEIN YPHD-RELATED"/>
    <property type="match status" value="1"/>
</dbReference>
<feature type="transmembrane region" description="Helical" evidence="8">
    <location>
        <begin position="109"/>
        <end position="130"/>
    </location>
</feature>
<dbReference type="RefSeq" id="WP_076485772.1">
    <property type="nucleotide sequence ID" value="NZ_FTOG01000010.1"/>
</dbReference>
<evidence type="ECO:0000313" key="10">
    <source>
        <dbReference type="Proteomes" id="UP000186221"/>
    </source>
</evidence>
<accession>A0A1N7PIY0</accession>
<dbReference type="EMBL" id="FTOG01000010">
    <property type="protein sequence ID" value="SIT10349.1"/>
    <property type="molecule type" value="Genomic_DNA"/>
</dbReference>
<keyword evidence="6 8" id="KW-1133">Transmembrane helix</keyword>
<keyword evidence="10" id="KW-1185">Reference proteome</keyword>
<dbReference type="GO" id="GO:0005886">
    <property type="term" value="C:plasma membrane"/>
    <property type="evidence" value="ECO:0007669"/>
    <property type="project" value="UniProtKB-SubCell"/>
</dbReference>
<feature type="transmembrane region" description="Helical" evidence="8">
    <location>
        <begin position="55"/>
        <end position="74"/>
    </location>
</feature>
<gene>
    <name evidence="9" type="ORF">SAMN05421580_11034</name>
</gene>
<feature type="transmembrane region" description="Helical" evidence="8">
    <location>
        <begin position="176"/>
        <end position="205"/>
    </location>
</feature>
<dbReference type="OrthoDB" id="6384190at2"/>
<evidence type="ECO:0000256" key="6">
    <source>
        <dbReference type="ARBA" id="ARBA00022989"/>
    </source>
</evidence>
<dbReference type="CDD" id="cd06579">
    <property type="entry name" value="TM_PBP1_transp_AraH_like"/>
    <property type="match status" value="1"/>
</dbReference>
<keyword evidence="2" id="KW-0813">Transport</keyword>
<feature type="transmembrane region" description="Helical" evidence="8">
    <location>
        <begin position="290"/>
        <end position="308"/>
    </location>
</feature>
<name>A0A1N7PIY0_9RHOB</name>
<feature type="transmembrane region" description="Helical" evidence="8">
    <location>
        <begin position="136"/>
        <end position="155"/>
    </location>
</feature>
<reference evidence="10" key="1">
    <citation type="submission" date="2017-01" db="EMBL/GenBank/DDBJ databases">
        <authorList>
            <person name="Varghese N."/>
            <person name="Submissions S."/>
        </authorList>
    </citation>
    <scope>NUCLEOTIDE SEQUENCE [LARGE SCALE GENOMIC DNA]</scope>
    <source>
        <strain evidence="10">DSM 19945</strain>
    </source>
</reference>
<dbReference type="PANTHER" id="PTHR32196">
    <property type="entry name" value="ABC TRANSPORTER PERMEASE PROTEIN YPHD-RELATED-RELATED"/>
    <property type="match status" value="1"/>
</dbReference>
<dbReference type="InterPro" id="IPR001851">
    <property type="entry name" value="ABC_transp_permease"/>
</dbReference>
<keyword evidence="4" id="KW-0997">Cell inner membrane</keyword>
<evidence type="ECO:0000313" key="9">
    <source>
        <dbReference type="EMBL" id="SIT10349.1"/>
    </source>
</evidence>